<dbReference type="AlphaFoldDB" id="A0A1G5QJV6"/>
<dbReference type="EMBL" id="FMWD01000006">
    <property type="protein sequence ID" value="SCZ62113.1"/>
    <property type="molecule type" value="Genomic_DNA"/>
</dbReference>
<dbReference type="RefSeq" id="WP_092996939.1">
    <property type="nucleotide sequence ID" value="NZ_FMWD01000006.1"/>
</dbReference>
<keyword evidence="1" id="KW-0732">Signal</keyword>
<sequence>MRWIPLLLLLVLTGCATTPPSNMDNSCEIFREKNGWYDVTRDVYERWGVPPHVQLAIIHQESRFQYDAKPPRRKLLWVIPWFRKSSAYGFAQVKDSTWDWYREKTGKRWASRDDFEDAVDFIGWYGNMTYKTLGISKWDTYKQYLAYHEGHGGYRRGTYQSKPWLIKVAGRVKARASRYHTQLSGCKDELESSWRLWPF</sequence>
<feature type="domain" description="Transglycosylase SLT" evidence="2">
    <location>
        <begin position="6"/>
        <end position="186"/>
    </location>
</feature>
<organism evidence="3 4">
    <name type="scientific">Thiohalomonas denitrificans</name>
    <dbReference type="NCBI Taxonomy" id="415747"/>
    <lineage>
        <taxon>Bacteria</taxon>
        <taxon>Pseudomonadati</taxon>
        <taxon>Pseudomonadota</taxon>
        <taxon>Gammaproteobacteria</taxon>
        <taxon>Thiohalomonadales</taxon>
        <taxon>Thiohalomonadaceae</taxon>
        <taxon>Thiohalomonas</taxon>
    </lineage>
</organism>
<feature type="chain" id="PRO_5011677650" description="Transglycosylase SLT domain-containing protein" evidence="1">
    <location>
        <begin position="24"/>
        <end position="199"/>
    </location>
</feature>
<evidence type="ECO:0000256" key="1">
    <source>
        <dbReference type="SAM" id="SignalP"/>
    </source>
</evidence>
<proteinExistence type="predicted"/>
<dbReference type="Gene3D" id="1.10.530.10">
    <property type="match status" value="1"/>
</dbReference>
<protein>
    <recommendedName>
        <fullName evidence="2">Transglycosylase SLT domain-containing protein</fullName>
    </recommendedName>
</protein>
<keyword evidence="4" id="KW-1185">Reference proteome</keyword>
<dbReference type="OrthoDB" id="9789144at2"/>
<evidence type="ECO:0000313" key="4">
    <source>
        <dbReference type="Proteomes" id="UP000199648"/>
    </source>
</evidence>
<evidence type="ECO:0000259" key="2">
    <source>
        <dbReference type="Pfam" id="PF19489"/>
    </source>
</evidence>
<accession>A0A1G5QJV6</accession>
<dbReference type="InterPro" id="IPR045795">
    <property type="entry name" value="SLT_4"/>
</dbReference>
<name>A0A1G5QJV6_9GAMM</name>
<gene>
    <name evidence="3" type="ORF">SAMN03097708_02261</name>
</gene>
<dbReference type="Proteomes" id="UP000199648">
    <property type="component" value="Unassembled WGS sequence"/>
</dbReference>
<dbReference type="PROSITE" id="PS51257">
    <property type="entry name" value="PROKAR_LIPOPROTEIN"/>
    <property type="match status" value="1"/>
</dbReference>
<reference evidence="3 4" key="1">
    <citation type="submission" date="2016-10" db="EMBL/GenBank/DDBJ databases">
        <authorList>
            <person name="de Groot N.N."/>
        </authorList>
    </citation>
    <scope>NUCLEOTIDE SEQUENCE [LARGE SCALE GENOMIC DNA]</scope>
    <source>
        <strain evidence="3 4">HLD2</strain>
    </source>
</reference>
<dbReference type="Pfam" id="PF19489">
    <property type="entry name" value="SLT_4"/>
    <property type="match status" value="1"/>
</dbReference>
<evidence type="ECO:0000313" key="3">
    <source>
        <dbReference type="EMBL" id="SCZ62113.1"/>
    </source>
</evidence>
<dbReference type="SUPFAM" id="SSF53955">
    <property type="entry name" value="Lysozyme-like"/>
    <property type="match status" value="1"/>
</dbReference>
<dbReference type="InterPro" id="IPR023346">
    <property type="entry name" value="Lysozyme-like_dom_sf"/>
</dbReference>
<feature type="signal peptide" evidence="1">
    <location>
        <begin position="1"/>
        <end position="23"/>
    </location>
</feature>
<dbReference type="CDD" id="cd00442">
    <property type="entry name" value="Lyz-like"/>
    <property type="match status" value="1"/>
</dbReference>